<comment type="subcellular location">
    <subcellularLocation>
        <location evidence="1">Cell membrane</location>
        <topology evidence="1">Multi-pass membrane protein</topology>
    </subcellularLocation>
</comment>
<dbReference type="AlphaFoldDB" id="A0A6G7KAF4"/>
<feature type="transmembrane region" description="Helical" evidence="7">
    <location>
        <begin position="915"/>
        <end position="934"/>
    </location>
</feature>
<keyword evidence="3 7" id="KW-0812">Transmembrane</keyword>
<evidence type="ECO:0000259" key="8">
    <source>
        <dbReference type="Pfam" id="PF02687"/>
    </source>
</evidence>
<feature type="transmembrane region" description="Helical" evidence="7">
    <location>
        <begin position="793"/>
        <end position="815"/>
    </location>
</feature>
<reference evidence="9 10" key="1">
    <citation type="journal article" date="2017" name="Int. J. Syst. Evol. Microbiol.">
        <title>Jeotgalibaca porci sp. nov. and Jeotgalibaca arthritidis sp. nov., isolated from pigs, and emended description of the genus Jeotgalibaca.</title>
        <authorList>
            <person name="Zamora L."/>
            <person name="Perez-Sancho M."/>
            <person name="Dominguez L."/>
            <person name="Fernandez-Garayzabal J.F."/>
            <person name="Vela A.I."/>
        </authorList>
    </citation>
    <scope>NUCLEOTIDE SEQUENCE [LARGE SCALE GENOMIC DNA]</scope>
    <source>
        <strain evidence="9 10">CECT 9157</strain>
    </source>
</reference>
<keyword evidence="4 7" id="KW-1133">Transmembrane helix</keyword>
<feature type="transmembrane region" description="Helical" evidence="7">
    <location>
        <begin position="1143"/>
        <end position="1166"/>
    </location>
</feature>
<name>A0A6G7KAF4_9LACT</name>
<evidence type="ECO:0000256" key="5">
    <source>
        <dbReference type="ARBA" id="ARBA00023136"/>
    </source>
</evidence>
<dbReference type="InterPro" id="IPR038766">
    <property type="entry name" value="Membrane_comp_ABC_pdt"/>
</dbReference>
<accession>A0A6G7KAF4</accession>
<feature type="transmembrane region" description="Helical" evidence="7">
    <location>
        <begin position="742"/>
        <end position="766"/>
    </location>
</feature>
<feature type="coiled-coil region" evidence="6">
    <location>
        <begin position="256"/>
        <end position="304"/>
    </location>
</feature>
<evidence type="ECO:0000256" key="1">
    <source>
        <dbReference type="ARBA" id="ARBA00004651"/>
    </source>
</evidence>
<sequence>MKKKALWKDIWKEVSNNKARFIALLAIITLGVGFYAGISAAGPDMLKIANNYYRDNQLFDLKILSTYGIVDKDIEAIEEVHGLTFEAVSTIDVAVEADAYLLKLYPYQAGKQSMNNFEIESGRLPQKTGEIALDASQLLKSSYQIGDQIHFDIDNQEESADEEATIQVIDQSYTVVGFVHSPIYIENISRGNTTVGKGTLDGFGVVVRDDITADIYSEVYGRFNNSESLIAYTEEYESLVDKKANEVEVTLNGRPIERINEIRNDARKELFDAEKELESARQQLKDAEEELLSARQELDEGRAEYEANQALFDREISAGQAQLAQEQAKLDKAWADYRSGLDQWQENARSYADAQANWQIQRDQLLQQLDAAVSIEALAENPIPTPEGKALGEQIQLLLDGEAEVESAQSQLEIYGESLQAQEQLLEEGQADLLLAKDRLNQIQSDLTAAETALQSQTDLLANRQSQLQLVKEILQTPYDSLTEEQKSTYLQALNDQGARTDLFASTLAYLKGEATADTIPLSEEERLQSSLATGINQQTETVSRLQSNASTLQATIKQAETDLLDQGQMLTNAKNVYATSVANLDQKQKELTQAKNILQNKVQLAMQDIQNQVVKADKQFEDQADALEAARTELAAGLSELESGQAEIDKAYSQLNAEKVAGQEALDDALQQLEEGEADYSEGFASFELERIKAEDEIADGEAELATAKQELADLDTPVYFVQDRTVNPGYQSYRDNADRISAIATIFPIFFFLIAALVSFTTMTRMVDEQRQQMGTLKGLGYGNLDIAKKFVVYAAAACFGGTVLGLLIGYNLFPRVIVKAYSTLYTLPELNISYYLSYGILSLLVALLCTIGPAAYTAHRALKESPASMMRPKSPKNGKRVLLERLPFIWNHLGFNGKITVRNLVRYKLRNSMTIIGVAGSTALILTGFAITNSISGLARIQFSEIATYDAVVALAENQTAEAEAGYQQLKDAYSQLDNSLLTLQASYKADRPSISTQDVTIFVPETTDNLADFVKLKDRKSDESYQLTDDGIIVTEKLARLMAVEVGDELVIRDDQEVSYRMPVQAITENYTGHTIYLTAALYEEIFSERFEANTELLTFKEKGDWERQFAEESMEAGYINLITFIDTIDKQFSDTLEILDLVTVVLIISAAALAFIVLYNLTNVNVSERIRELSTIKVLGFYHTEVSMYIYRETLILSLLGILAGFGLGRLLTVVILGMVEVDFMLFPITISLSSYLYSFLLTILFSMIVMVIMHYKLKHVDMIEALKSVE</sequence>
<dbReference type="Proteomes" id="UP000501451">
    <property type="component" value="Chromosome"/>
</dbReference>
<dbReference type="Pfam" id="PF02687">
    <property type="entry name" value="FtsX"/>
    <property type="match status" value="2"/>
</dbReference>
<dbReference type="GO" id="GO:0005886">
    <property type="term" value="C:plasma membrane"/>
    <property type="evidence" value="ECO:0007669"/>
    <property type="project" value="UniProtKB-SubCell"/>
</dbReference>
<evidence type="ECO:0000256" key="6">
    <source>
        <dbReference type="SAM" id="Coils"/>
    </source>
</evidence>
<feature type="coiled-coil region" evidence="6">
    <location>
        <begin position="536"/>
        <end position="605"/>
    </location>
</feature>
<feature type="transmembrane region" description="Helical" evidence="7">
    <location>
        <begin position="1241"/>
        <end position="1261"/>
    </location>
</feature>
<protein>
    <submittedName>
        <fullName evidence="9">FtsX-like permease family protein</fullName>
    </submittedName>
</protein>
<feature type="domain" description="ABC3 transporter permease C-terminal" evidence="8">
    <location>
        <begin position="748"/>
        <end position="868"/>
    </location>
</feature>
<evidence type="ECO:0000256" key="7">
    <source>
        <dbReference type="SAM" id="Phobius"/>
    </source>
</evidence>
<feature type="domain" description="ABC3 transporter permease C-terminal" evidence="8">
    <location>
        <begin position="1150"/>
        <end position="1265"/>
    </location>
</feature>
<evidence type="ECO:0000256" key="3">
    <source>
        <dbReference type="ARBA" id="ARBA00022692"/>
    </source>
</evidence>
<gene>
    <name evidence="9" type="ORF">G7057_07255</name>
</gene>
<feature type="transmembrane region" description="Helical" evidence="7">
    <location>
        <begin position="835"/>
        <end position="859"/>
    </location>
</feature>
<evidence type="ECO:0000313" key="10">
    <source>
        <dbReference type="Proteomes" id="UP000501451"/>
    </source>
</evidence>
<feature type="transmembrane region" description="Helical" evidence="7">
    <location>
        <begin position="21"/>
        <end position="42"/>
    </location>
</feature>
<dbReference type="PANTHER" id="PTHR30287">
    <property type="entry name" value="MEMBRANE COMPONENT OF PREDICTED ABC SUPERFAMILY METABOLITE UPTAKE TRANSPORTER"/>
    <property type="match status" value="1"/>
</dbReference>
<evidence type="ECO:0000313" key="9">
    <source>
        <dbReference type="EMBL" id="QII82249.1"/>
    </source>
</evidence>
<dbReference type="EMBL" id="CP049740">
    <property type="protein sequence ID" value="QII82249.1"/>
    <property type="molecule type" value="Genomic_DNA"/>
</dbReference>
<keyword evidence="5 7" id="KW-0472">Membrane</keyword>
<evidence type="ECO:0000256" key="2">
    <source>
        <dbReference type="ARBA" id="ARBA00022475"/>
    </source>
</evidence>
<dbReference type="PANTHER" id="PTHR30287:SF1">
    <property type="entry name" value="INNER MEMBRANE PROTEIN"/>
    <property type="match status" value="1"/>
</dbReference>
<dbReference type="RefSeq" id="WP_166162387.1">
    <property type="nucleotide sequence ID" value="NZ_CP049740.1"/>
</dbReference>
<organism evidence="9 10">
    <name type="scientific">Jeotgalibaca arthritidis</name>
    <dbReference type="NCBI Taxonomy" id="1868794"/>
    <lineage>
        <taxon>Bacteria</taxon>
        <taxon>Bacillati</taxon>
        <taxon>Bacillota</taxon>
        <taxon>Bacilli</taxon>
        <taxon>Lactobacillales</taxon>
        <taxon>Carnobacteriaceae</taxon>
        <taxon>Jeotgalibaca</taxon>
    </lineage>
</organism>
<keyword evidence="10" id="KW-1185">Reference proteome</keyword>
<keyword evidence="2" id="KW-1003">Cell membrane</keyword>
<feature type="transmembrane region" description="Helical" evidence="7">
    <location>
        <begin position="1200"/>
        <end position="1221"/>
    </location>
</feature>
<dbReference type="InterPro" id="IPR003838">
    <property type="entry name" value="ABC3_permease_C"/>
</dbReference>
<dbReference type="KEGG" id="jar:G7057_07255"/>
<keyword evidence="6" id="KW-0175">Coiled coil</keyword>
<proteinExistence type="predicted"/>
<evidence type="ECO:0000256" key="4">
    <source>
        <dbReference type="ARBA" id="ARBA00022989"/>
    </source>
</evidence>